<dbReference type="OrthoDB" id="540004at2759"/>
<evidence type="ECO:0000256" key="6">
    <source>
        <dbReference type="RuleBase" id="RU367087"/>
    </source>
</evidence>
<dbReference type="GO" id="GO:0008173">
    <property type="term" value="F:RNA methyltransferase activity"/>
    <property type="evidence" value="ECO:0007669"/>
    <property type="project" value="UniProtKB-UniRule"/>
</dbReference>
<dbReference type="EMBL" id="KI965467">
    <property type="protein sequence ID" value="EUD67301.1"/>
    <property type="molecule type" value="Genomic_DNA"/>
</dbReference>
<evidence type="ECO:0000256" key="3">
    <source>
        <dbReference type="ARBA" id="ARBA00022679"/>
    </source>
</evidence>
<evidence type="ECO:0000256" key="2">
    <source>
        <dbReference type="ARBA" id="ARBA00022603"/>
    </source>
</evidence>
<dbReference type="GeneID" id="20037725"/>
<dbReference type="Proteomes" id="UP000030640">
    <property type="component" value="Unassembled WGS sequence"/>
</dbReference>
<evidence type="ECO:0000256" key="1">
    <source>
        <dbReference type="ARBA" id="ARBA00008361"/>
    </source>
</evidence>
<evidence type="ECO:0000313" key="8">
    <source>
        <dbReference type="EMBL" id="EUD67301.1"/>
    </source>
</evidence>
<keyword evidence="9" id="KW-1185">Reference proteome</keyword>
<dbReference type="VEuPathDB" id="PlasmoDB:C922_02451"/>
<proteinExistence type="inferred from homology"/>
<name>W7API0_9APIC</name>
<evidence type="ECO:0000313" key="9">
    <source>
        <dbReference type="Proteomes" id="UP000030640"/>
    </source>
</evidence>
<dbReference type="Gene3D" id="3.40.50.150">
    <property type="entry name" value="Vaccinia Virus protein VP39"/>
    <property type="match status" value="1"/>
</dbReference>
<feature type="domain" description="Bin3-type SAM" evidence="7">
    <location>
        <begin position="149"/>
        <end position="446"/>
    </location>
</feature>
<dbReference type="GO" id="GO:0040031">
    <property type="term" value="P:snRNA modification"/>
    <property type="evidence" value="ECO:0007669"/>
    <property type="project" value="TreeGrafter"/>
</dbReference>
<dbReference type="InterPro" id="IPR024160">
    <property type="entry name" value="BIN3_SAM-bd_dom"/>
</dbReference>
<evidence type="ECO:0000256" key="4">
    <source>
        <dbReference type="ARBA" id="ARBA00022691"/>
    </source>
</evidence>
<sequence>MTSCIFSNSEKKELQMLKRHFRVTHPGVTQPDRLIYKRKKGKRVKQGIYLHGNYPNYFYERYWKRKKKCEEISQGGAVTERSEISQGGAVTESGAVTQGREIPQCGAVTQGEDEEAKEKKETDKQCKSNERICKVMEVADANKKQIIDDYRLTHVNNLMKGIFYGKDILDIGCNCGITTFLLSLKYKCRVVNAIDIDCNLINNNVTLLRTFIEFVLVYNSQNHVVPFFLRRRNLTQMQRDIFLEVHLLREAVKGEAAKGRAAGGKMDEAAGGKMDEAAGSEIDQATGEKPESDQKMASTHERVFPFNIYFSCSDIFDKVFQTAHSKYDVIICFSVLKWIHLNHGDAQVILFFDRVHSLLKEGGHFVLEYHKEIKYKVKKCDRDYYTHETKLSYKNFDAIARGAYQNSSRMNLVERTIFDANAEEGPSGRKKEPGMFSRIVCIFQKV</sequence>
<keyword evidence="4 5" id="KW-0949">S-adenosyl-L-methionine</keyword>
<dbReference type="PANTHER" id="PTHR12315:SF0">
    <property type="entry name" value="7SK SNRNA METHYLPHOSPHATE CAPPING ENZYME"/>
    <property type="match status" value="1"/>
</dbReference>
<dbReference type="GO" id="GO:0017069">
    <property type="term" value="F:snRNA binding"/>
    <property type="evidence" value="ECO:0007669"/>
    <property type="project" value="TreeGrafter"/>
</dbReference>
<accession>W7API0</accession>
<dbReference type="GO" id="GO:0008171">
    <property type="term" value="F:O-methyltransferase activity"/>
    <property type="evidence" value="ECO:0007669"/>
    <property type="project" value="UniProtKB-UniRule"/>
</dbReference>
<dbReference type="InterPro" id="IPR039772">
    <property type="entry name" value="Bin3-like"/>
</dbReference>
<dbReference type="CDD" id="cd02440">
    <property type="entry name" value="AdoMet_MTases"/>
    <property type="match status" value="2"/>
</dbReference>
<evidence type="ECO:0000256" key="5">
    <source>
        <dbReference type="PROSITE-ProRule" id="PRU00848"/>
    </source>
</evidence>
<dbReference type="InterPro" id="IPR029063">
    <property type="entry name" value="SAM-dependent_MTases_sf"/>
</dbReference>
<protein>
    <recommendedName>
        <fullName evidence="6">RNA methyltransferase</fullName>
        <ecNumber evidence="6">2.1.1.-</ecNumber>
    </recommendedName>
</protein>
<dbReference type="PROSITE" id="PS51515">
    <property type="entry name" value="BIN3_SAM"/>
    <property type="match status" value="1"/>
</dbReference>
<dbReference type="Pfam" id="PF06859">
    <property type="entry name" value="Bin3"/>
    <property type="match status" value="1"/>
</dbReference>
<keyword evidence="2 6" id="KW-0489">Methyltransferase</keyword>
<reference evidence="8 9" key="1">
    <citation type="submission" date="2013-02" db="EMBL/GenBank/DDBJ databases">
        <title>The Genome Sequence of Plasmodium inui San Antonio 1.</title>
        <authorList>
            <consortium name="The Broad Institute Genome Sequencing Platform"/>
            <consortium name="The Broad Institute Genome Sequencing Center for Infectious Disease"/>
            <person name="Neafsey D."/>
            <person name="Cheeseman I."/>
            <person name="Volkman S."/>
            <person name="Adams J."/>
            <person name="Walker B."/>
            <person name="Young S.K."/>
            <person name="Zeng Q."/>
            <person name="Gargeya S."/>
            <person name="Fitzgerald M."/>
            <person name="Haas B."/>
            <person name="Abouelleil A."/>
            <person name="Alvarado L."/>
            <person name="Arachchi H.M."/>
            <person name="Berlin A.M."/>
            <person name="Chapman S.B."/>
            <person name="Dewar J."/>
            <person name="Goldberg J."/>
            <person name="Griggs A."/>
            <person name="Gujja S."/>
            <person name="Hansen M."/>
            <person name="Howarth C."/>
            <person name="Imamovic A."/>
            <person name="Larimer J."/>
            <person name="McCowan C."/>
            <person name="Murphy C."/>
            <person name="Neiman D."/>
            <person name="Pearson M."/>
            <person name="Priest M."/>
            <person name="Roberts A."/>
            <person name="Saif S."/>
            <person name="Shea T."/>
            <person name="Sisk P."/>
            <person name="Sykes S."/>
            <person name="Wortman J."/>
            <person name="Nusbaum C."/>
            <person name="Birren B."/>
        </authorList>
    </citation>
    <scope>NUCLEOTIDE SEQUENCE [LARGE SCALE GENOMIC DNA]</scope>
    <source>
        <strain evidence="8 9">San Antonio 1</strain>
    </source>
</reference>
<dbReference type="SUPFAM" id="SSF53335">
    <property type="entry name" value="S-adenosyl-L-methionine-dependent methyltransferases"/>
    <property type="match status" value="1"/>
</dbReference>
<evidence type="ECO:0000259" key="7">
    <source>
        <dbReference type="PROSITE" id="PS51515"/>
    </source>
</evidence>
<dbReference type="InterPro" id="IPR010675">
    <property type="entry name" value="Bin3_C"/>
</dbReference>
<gene>
    <name evidence="8" type="ORF">C922_02451</name>
</gene>
<dbReference type="GO" id="GO:0032259">
    <property type="term" value="P:methylation"/>
    <property type="evidence" value="ECO:0007669"/>
    <property type="project" value="UniProtKB-KW"/>
</dbReference>
<organism evidence="8 9">
    <name type="scientific">Plasmodium inui San Antonio 1</name>
    <dbReference type="NCBI Taxonomy" id="1237626"/>
    <lineage>
        <taxon>Eukaryota</taxon>
        <taxon>Sar</taxon>
        <taxon>Alveolata</taxon>
        <taxon>Apicomplexa</taxon>
        <taxon>Aconoidasida</taxon>
        <taxon>Haemosporida</taxon>
        <taxon>Plasmodiidae</taxon>
        <taxon>Plasmodium</taxon>
        <taxon>Plasmodium (Plasmodium)</taxon>
    </lineage>
</organism>
<keyword evidence="3 6" id="KW-0808">Transferase</keyword>
<dbReference type="AlphaFoldDB" id="W7API0"/>
<dbReference type="EC" id="2.1.1.-" evidence="6"/>
<dbReference type="RefSeq" id="XP_008816272.1">
    <property type="nucleotide sequence ID" value="XM_008818050.1"/>
</dbReference>
<comment type="similarity">
    <text evidence="1 6">Belongs to the methyltransferase superfamily.</text>
</comment>
<dbReference type="PANTHER" id="PTHR12315">
    <property type="entry name" value="BICOID-INTERACTING PROTEIN RELATED"/>
    <property type="match status" value="1"/>
</dbReference>